<proteinExistence type="predicted"/>
<evidence type="ECO:0000313" key="2">
    <source>
        <dbReference type="Proteomes" id="UP000032142"/>
    </source>
</evidence>
<reference evidence="2" key="1">
    <citation type="submission" date="2014-09" db="EMBL/GenBank/DDBJ databases">
        <authorList>
            <person name="Mudge J."/>
            <person name="Ramaraj T."/>
            <person name="Lindquist I.E."/>
            <person name="Bharti A.K."/>
            <person name="Sundararajan A."/>
            <person name="Cameron C.T."/>
            <person name="Woodward J.E."/>
            <person name="May G.D."/>
            <person name="Brubaker C."/>
            <person name="Broadhvest J."/>
            <person name="Wilkins T.A."/>
        </authorList>
    </citation>
    <scope>NUCLEOTIDE SEQUENCE</scope>
    <source>
        <strain evidence="2">cv. AKA8401</strain>
    </source>
</reference>
<sequence length="16" mass="2006">MDLVRTATGWRCVWRR</sequence>
<organism evidence="1 2">
    <name type="scientific">Gossypium arboreum</name>
    <name type="common">Tree cotton</name>
    <name type="synonym">Gossypium nanking</name>
    <dbReference type="NCBI Taxonomy" id="29729"/>
    <lineage>
        <taxon>Eukaryota</taxon>
        <taxon>Viridiplantae</taxon>
        <taxon>Streptophyta</taxon>
        <taxon>Embryophyta</taxon>
        <taxon>Tracheophyta</taxon>
        <taxon>Spermatophyta</taxon>
        <taxon>Magnoliopsida</taxon>
        <taxon>eudicotyledons</taxon>
        <taxon>Gunneridae</taxon>
        <taxon>Pentapetalae</taxon>
        <taxon>rosids</taxon>
        <taxon>malvids</taxon>
        <taxon>Malvales</taxon>
        <taxon>Malvaceae</taxon>
        <taxon>Malvoideae</taxon>
        <taxon>Gossypium</taxon>
    </lineage>
</organism>
<dbReference type="EMBL" id="JRRC01484310">
    <property type="protein sequence ID" value="KHG07887.1"/>
    <property type="molecule type" value="Genomic_DNA"/>
</dbReference>
<comment type="caution">
    <text evidence="1">The sequence shown here is derived from an EMBL/GenBank/DDBJ whole genome shotgun (WGS) entry which is preliminary data.</text>
</comment>
<dbReference type="AlphaFoldDB" id="A0A0B0N5E3"/>
<evidence type="ECO:0000313" key="1">
    <source>
        <dbReference type="EMBL" id="KHG07887.1"/>
    </source>
</evidence>
<name>A0A0B0N5E3_GOSAR</name>
<protein>
    <submittedName>
        <fullName evidence="1">Uncharacterized protein</fullName>
    </submittedName>
</protein>
<keyword evidence="2" id="KW-1185">Reference proteome</keyword>
<accession>A0A0B0N5E3</accession>
<gene>
    <name evidence="1" type="ORF">F383_35135</name>
</gene>
<dbReference type="Proteomes" id="UP000032142">
    <property type="component" value="Unassembled WGS sequence"/>
</dbReference>